<dbReference type="Gene3D" id="3.90.25.10">
    <property type="entry name" value="UDP-galactose 4-epimerase, domain 1"/>
    <property type="match status" value="1"/>
</dbReference>
<keyword evidence="7" id="KW-0299">Galactose metabolism</keyword>
<evidence type="ECO:0000313" key="13">
    <source>
        <dbReference type="Proteomes" id="UP001431783"/>
    </source>
</evidence>
<dbReference type="GO" id="GO:0005829">
    <property type="term" value="C:cytosol"/>
    <property type="evidence" value="ECO:0007669"/>
    <property type="project" value="TreeGrafter"/>
</dbReference>
<dbReference type="Proteomes" id="UP001431783">
    <property type="component" value="Unassembled WGS sequence"/>
</dbReference>
<keyword evidence="13" id="KW-1185">Reference proteome</keyword>
<evidence type="ECO:0000256" key="9">
    <source>
        <dbReference type="RuleBase" id="RU366046"/>
    </source>
</evidence>
<comment type="catalytic activity">
    <reaction evidence="1">
        <text>UDP-N-acetyl-alpha-D-glucosamine = UDP-N-acetyl-alpha-D-galactosamine</text>
        <dbReference type="Rhea" id="RHEA:20517"/>
        <dbReference type="ChEBI" id="CHEBI:57705"/>
        <dbReference type="ChEBI" id="CHEBI:67138"/>
        <dbReference type="EC" id="5.1.3.7"/>
    </reaction>
</comment>
<evidence type="ECO:0000256" key="4">
    <source>
        <dbReference type="ARBA" id="ARBA00002760"/>
    </source>
</evidence>
<organism evidence="12 13">
    <name type="scientific">Henosepilachna vigintioctopunctata</name>
    <dbReference type="NCBI Taxonomy" id="420089"/>
    <lineage>
        <taxon>Eukaryota</taxon>
        <taxon>Metazoa</taxon>
        <taxon>Ecdysozoa</taxon>
        <taxon>Arthropoda</taxon>
        <taxon>Hexapoda</taxon>
        <taxon>Insecta</taxon>
        <taxon>Pterygota</taxon>
        <taxon>Neoptera</taxon>
        <taxon>Endopterygota</taxon>
        <taxon>Coleoptera</taxon>
        <taxon>Polyphaga</taxon>
        <taxon>Cucujiformia</taxon>
        <taxon>Coccinelloidea</taxon>
        <taxon>Coccinellidae</taxon>
        <taxon>Epilachninae</taxon>
        <taxon>Epilachnini</taxon>
        <taxon>Henosepilachna</taxon>
    </lineage>
</organism>
<reference evidence="12 13" key="1">
    <citation type="submission" date="2023-03" db="EMBL/GenBank/DDBJ databases">
        <title>Genome insight into feeding habits of ladybird beetles.</title>
        <authorList>
            <person name="Li H.-S."/>
            <person name="Huang Y.-H."/>
            <person name="Pang H."/>
        </authorList>
    </citation>
    <scope>NUCLEOTIDE SEQUENCE [LARGE SCALE GENOMIC DNA]</scope>
    <source>
        <strain evidence="12">SYSU_2023b</strain>
        <tissue evidence="12">Whole body</tissue>
    </source>
</reference>
<evidence type="ECO:0000256" key="5">
    <source>
        <dbReference type="ARBA" id="ARBA00004947"/>
    </source>
</evidence>
<dbReference type="SUPFAM" id="SSF51735">
    <property type="entry name" value="NAD(P)-binding Rossmann-fold domains"/>
    <property type="match status" value="1"/>
</dbReference>
<evidence type="ECO:0000256" key="6">
    <source>
        <dbReference type="ARBA" id="ARBA00023027"/>
    </source>
</evidence>
<keyword evidence="6 9" id="KW-0520">NAD</keyword>
<comment type="subunit">
    <text evidence="9">Homodimer.</text>
</comment>
<evidence type="ECO:0000259" key="11">
    <source>
        <dbReference type="Pfam" id="PF16363"/>
    </source>
</evidence>
<comment type="caution">
    <text evidence="12">The sequence shown here is derived from an EMBL/GenBank/DDBJ whole genome shotgun (WGS) entry which is preliminary data.</text>
</comment>
<dbReference type="Pfam" id="PF16363">
    <property type="entry name" value="GDP_Man_Dehyd"/>
    <property type="match status" value="1"/>
</dbReference>
<evidence type="ECO:0000256" key="3">
    <source>
        <dbReference type="ARBA" id="ARBA00001911"/>
    </source>
</evidence>
<dbReference type="PRINTS" id="PR01713">
    <property type="entry name" value="NUCEPIMERASE"/>
</dbReference>
<dbReference type="CDD" id="cd05247">
    <property type="entry name" value="UDP_G4E_1_SDR_e"/>
    <property type="match status" value="1"/>
</dbReference>
<dbReference type="GO" id="GO:0003978">
    <property type="term" value="F:UDP-glucose 4-epimerase activity"/>
    <property type="evidence" value="ECO:0007669"/>
    <property type="project" value="UniProtKB-UniRule"/>
</dbReference>
<comment type="catalytic activity">
    <reaction evidence="2 9">
        <text>UDP-alpha-D-glucose = UDP-alpha-D-galactose</text>
        <dbReference type="Rhea" id="RHEA:22168"/>
        <dbReference type="ChEBI" id="CHEBI:58885"/>
        <dbReference type="ChEBI" id="CHEBI:66914"/>
        <dbReference type="EC" id="5.1.3.2"/>
    </reaction>
</comment>
<dbReference type="InterPro" id="IPR036291">
    <property type="entry name" value="NAD(P)-bd_dom_sf"/>
</dbReference>
<comment type="function">
    <text evidence="4">Catalyzes two distinct but analogous reactions: the reversible epimerization of UDP-glucose to UDP-galactose and the reversible epimerization of UDP-N-acetylglucosamine to UDP-N-acetylgalactosamine. The reaction with UDP-Gal plays a critical role in the Leloir pathway of galactose catabolism in which galactose is converted to the glycolytic intermediate glucose 6-phosphate. It contributes to the catabolism of dietary galactose and enables the endogenous biosynthesis of both UDP-Gal and UDP-GalNAc when exogenous sources are limited. Both UDP-sugar interconversions are important in the synthesis of glycoproteins and glycolipids.</text>
</comment>
<comment type="cofactor">
    <cofactor evidence="3 9">
        <name>NAD(+)</name>
        <dbReference type="ChEBI" id="CHEBI:57540"/>
    </cofactor>
</comment>
<dbReference type="PANTHER" id="PTHR43725">
    <property type="entry name" value="UDP-GLUCOSE 4-EPIMERASE"/>
    <property type="match status" value="1"/>
</dbReference>
<evidence type="ECO:0000256" key="10">
    <source>
        <dbReference type="SAM" id="Phobius"/>
    </source>
</evidence>
<evidence type="ECO:0000256" key="2">
    <source>
        <dbReference type="ARBA" id="ARBA00000083"/>
    </source>
</evidence>
<dbReference type="Gene3D" id="3.40.50.720">
    <property type="entry name" value="NAD(P)-binding Rossmann-like Domain"/>
    <property type="match status" value="1"/>
</dbReference>
<comment type="similarity">
    <text evidence="9">Belongs to the NAD(P)-dependent epimerase/dehydratase family.</text>
</comment>
<protein>
    <recommendedName>
        <fullName evidence="9">UDP-glucose 4-epimerase</fullName>
        <ecNumber evidence="9">5.1.3.2</ecNumber>
    </recommendedName>
</protein>
<keyword evidence="10" id="KW-1133">Transmembrane helix</keyword>
<dbReference type="NCBIfam" id="TIGR01179">
    <property type="entry name" value="galE"/>
    <property type="match status" value="1"/>
</dbReference>
<dbReference type="InterPro" id="IPR016040">
    <property type="entry name" value="NAD(P)-bd_dom"/>
</dbReference>
<keyword evidence="10" id="KW-0472">Membrane</keyword>
<name>A0AAW1TZZ6_9CUCU</name>
<dbReference type="PANTHER" id="PTHR43725:SF47">
    <property type="entry name" value="UDP-GLUCOSE 4-EPIMERASE"/>
    <property type="match status" value="1"/>
</dbReference>
<evidence type="ECO:0000313" key="12">
    <source>
        <dbReference type="EMBL" id="KAK9875858.1"/>
    </source>
</evidence>
<dbReference type="NCBIfam" id="NF007956">
    <property type="entry name" value="PRK10675.1"/>
    <property type="match status" value="1"/>
</dbReference>
<keyword evidence="10" id="KW-0812">Transmembrane</keyword>
<dbReference type="EMBL" id="JARQZJ010000034">
    <property type="protein sequence ID" value="KAK9875858.1"/>
    <property type="molecule type" value="Genomic_DNA"/>
</dbReference>
<dbReference type="InterPro" id="IPR005886">
    <property type="entry name" value="UDP_G4E"/>
</dbReference>
<evidence type="ECO:0000256" key="7">
    <source>
        <dbReference type="ARBA" id="ARBA00023144"/>
    </source>
</evidence>
<proteinExistence type="inferred from homology"/>
<keyword evidence="9" id="KW-0119">Carbohydrate metabolism</keyword>
<feature type="transmembrane region" description="Helical" evidence="10">
    <location>
        <begin position="7"/>
        <end position="26"/>
    </location>
</feature>
<sequence>MTPTEKCISGTIIILLIIADTLYSIADNRKTILVTGGGGYIGSHTVVELLNRNYSVVVIDNLSNCYARNPSEKPESLKRVEDLTGRGVVFYDVDIRNTAALEKLFQIHSIDAVIHFAALKSVSESVEKPADYYENNVAGTNNLLQVMKKHKVYCIIYSSSATVYGEPEFLPLTERHPTGQKLTNPYGRSKYFTEEILKDITATNSEWRVILLRYFNPVGAHPSGSIGEDPFDIPNNLMPYISQVAVGRRSKLNIFGSDYPTKDGTGVRDFIHISDLAVGHLRALKKIFSNKFKGWKVYNLGTGKGYSVLDMVKAFERASGRRINYEFTKRRPGDISAVYADASLAKRELNWKAEKGIDEMCEDTWNWQRRNPNGYR</sequence>
<dbReference type="AlphaFoldDB" id="A0AAW1TZZ6"/>
<keyword evidence="8 9" id="KW-0413">Isomerase</keyword>
<evidence type="ECO:0000256" key="8">
    <source>
        <dbReference type="ARBA" id="ARBA00023235"/>
    </source>
</evidence>
<accession>A0AAW1TZZ6</accession>
<dbReference type="GO" id="GO:0033499">
    <property type="term" value="P:galactose catabolic process via UDP-galactose, Leloir pathway"/>
    <property type="evidence" value="ECO:0007669"/>
    <property type="project" value="TreeGrafter"/>
</dbReference>
<comment type="pathway">
    <text evidence="5 9">Carbohydrate metabolism; galactose metabolism.</text>
</comment>
<dbReference type="EC" id="5.1.3.2" evidence="9"/>
<dbReference type="GO" id="GO:0003974">
    <property type="term" value="F:UDP-N-acetylglucosamine 4-epimerase activity"/>
    <property type="evidence" value="ECO:0007669"/>
    <property type="project" value="UniProtKB-EC"/>
</dbReference>
<gene>
    <name evidence="12" type="ORF">WA026_009645</name>
</gene>
<evidence type="ECO:0000256" key="1">
    <source>
        <dbReference type="ARBA" id="ARBA00000014"/>
    </source>
</evidence>
<feature type="domain" description="NAD(P)-binding" evidence="11">
    <location>
        <begin position="33"/>
        <end position="364"/>
    </location>
</feature>